<dbReference type="AlphaFoldDB" id="A0A432CZI2"/>
<dbReference type="InterPro" id="IPR043128">
    <property type="entry name" value="Rev_trsase/Diguanyl_cyclase"/>
</dbReference>
<dbReference type="SMART" id="SM00052">
    <property type="entry name" value="EAL"/>
    <property type="match status" value="1"/>
</dbReference>
<protein>
    <submittedName>
        <fullName evidence="4">EAL domain-containing protein</fullName>
    </submittedName>
</protein>
<dbReference type="Proteomes" id="UP000268973">
    <property type="component" value="Unassembled WGS sequence"/>
</dbReference>
<dbReference type="SUPFAM" id="SSF141868">
    <property type="entry name" value="EAL domain-like"/>
    <property type="match status" value="1"/>
</dbReference>
<proteinExistence type="predicted"/>
<name>A0A432CZI2_9VIBR</name>
<dbReference type="InterPro" id="IPR035919">
    <property type="entry name" value="EAL_sf"/>
</dbReference>
<dbReference type="InterPro" id="IPR000014">
    <property type="entry name" value="PAS"/>
</dbReference>
<organism evidence="4 5">
    <name type="scientific">Vibrio aquaticus</name>
    <dbReference type="NCBI Taxonomy" id="2496559"/>
    <lineage>
        <taxon>Bacteria</taxon>
        <taxon>Pseudomonadati</taxon>
        <taxon>Pseudomonadota</taxon>
        <taxon>Gammaproteobacteria</taxon>
        <taxon>Vibrionales</taxon>
        <taxon>Vibrionaceae</taxon>
        <taxon>Vibrio</taxon>
    </lineage>
</organism>
<keyword evidence="1" id="KW-0129">CBS domain</keyword>
<accession>A0A432CZI2</accession>
<dbReference type="CDD" id="cd01948">
    <property type="entry name" value="EAL"/>
    <property type="match status" value="1"/>
</dbReference>
<dbReference type="Gene3D" id="3.10.580.10">
    <property type="entry name" value="CBS-domain"/>
    <property type="match status" value="1"/>
</dbReference>
<dbReference type="InterPro" id="IPR001633">
    <property type="entry name" value="EAL_dom"/>
</dbReference>
<dbReference type="PANTHER" id="PTHR33121:SF79">
    <property type="entry name" value="CYCLIC DI-GMP PHOSPHODIESTERASE PDED-RELATED"/>
    <property type="match status" value="1"/>
</dbReference>
<sequence>MPGSDVTSKAFDTEARDAKSISWRWDTAHHHLSIDHAQCHSLLRAELPQLTGNPLLPCMSYVDQTRLIQMLTQTQPKQDERHFNCCLRLDGGQCCYVELTFHAENYQHVSGTLTPLFFFQASALSIGALFSQLFNNTHHGVLVVDESQHIVVANDYLLSLLKYNNVDLKGQPLSRLQSDKHSPHFYQKIWYHVEQGAHWSGVMLVQNANKRSCPQDVTIQTVTIEEGIFYIITLLDLSDNLYRLADIEHGGIELLTQLPTERQFTRSLTQKKYPESEDKVAMVVAFNPDFKEEDDFDLKSRLSDYLYQNTMTSEVGYLGNNYFVVCVECMRAKGPSQIRMIHQAIRRFFSWVDRQGGVDIHNSIVEGRVGVSVLGQDAHDVKLLVPHAVQAMLEHGNKGRGHIAFYHGALHKQVLRRKELEECAEHLIKASAVDVYYQPIISTDNWDVVKFEALSRFKGSNGQMLNTQEMVSIAEDLDLVSDLDWCVGCRALKDLTYIQERFGDHLGITINRSLNTKLDPNEVLQSADSLVHQYAKNPESVTIELTESAYFDSESQQSSLIRNIRNRGVKVAIDDFGTGYSSFSYLSDSNFDLVKIDKCFVSDLTEGSNNYFIVQMVIQLAHTLNVKVVAEGVETSRELDMVCRLGVDYIQGYYFSKPLPIHELEQAWAYCEKLDAHLADKGRDLQHNILALTQIHLPCLGLSDTIEKASELFNDEQYDLEVIPILDGTKCVGLVTLEDINLHLSPTYATKFETRSDLLSSKKTLNQVVRRTFFSLQLQENVDQVSETLKQGVRPPWVIVNCAGEYLGVVTQEDVLKHFTDS</sequence>
<dbReference type="OrthoDB" id="5643297at2"/>
<dbReference type="InterPro" id="IPR046342">
    <property type="entry name" value="CBS_dom_sf"/>
</dbReference>
<dbReference type="Pfam" id="PF00563">
    <property type="entry name" value="EAL"/>
    <property type="match status" value="1"/>
</dbReference>
<dbReference type="InterPro" id="IPR050706">
    <property type="entry name" value="Cyclic-di-GMP_PDE-like"/>
</dbReference>
<evidence type="ECO:0000313" key="4">
    <source>
        <dbReference type="EMBL" id="RTZ16931.1"/>
    </source>
</evidence>
<reference evidence="4 5" key="1">
    <citation type="submission" date="2018-12" db="EMBL/GenBank/DDBJ databases">
        <title>Vibrio sp. isolated from China Sea.</title>
        <authorList>
            <person name="Li Y."/>
        </authorList>
    </citation>
    <scope>NUCLEOTIDE SEQUENCE [LARGE SCALE GENOMIC DNA]</scope>
    <source>
        <strain evidence="4 5">BEI207</strain>
    </source>
</reference>
<dbReference type="PANTHER" id="PTHR33121">
    <property type="entry name" value="CYCLIC DI-GMP PHOSPHODIESTERASE PDEF"/>
    <property type="match status" value="1"/>
</dbReference>
<feature type="domain" description="EAL" evidence="2">
    <location>
        <begin position="417"/>
        <end position="672"/>
    </location>
</feature>
<dbReference type="InterPro" id="IPR035965">
    <property type="entry name" value="PAS-like_dom_sf"/>
</dbReference>
<dbReference type="Gene3D" id="3.30.70.270">
    <property type="match status" value="1"/>
</dbReference>
<dbReference type="SUPFAM" id="SSF54631">
    <property type="entry name" value="CBS-domain pair"/>
    <property type="match status" value="1"/>
</dbReference>
<dbReference type="PROSITE" id="PS51371">
    <property type="entry name" value="CBS"/>
    <property type="match status" value="1"/>
</dbReference>
<gene>
    <name evidence="4" type="ORF">EJ063_07240</name>
</gene>
<evidence type="ECO:0000259" key="2">
    <source>
        <dbReference type="PROSITE" id="PS50883"/>
    </source>
</evidence>
<evidence type="ECO:0000313" key="5">
    <source>
        <dbReference type="Proteomes" id="UP000268973"/>
    </source>
</evidence>
<dbReference type="Pfam" id="PF00571">
    <property type="entry name" value="CBS"/>
    <property type="match status" value="1"/>
</dbReference>
<dbReference type="EMBL" id="RXZH01000002">
    <property type="protein sequence ID" value="RTZ16931.1"/>
    <property type="molecule type" value="Genomic_DNA"/>
</dbReference>
<evidence type="ECO:0000256" key="1">
    <source>
        <dbReference type="PROSITE-ProRule" id="PRU00703"/>
    </source>
</evidence>
<keyword evidence="5" id="KW-1185">Reference proteome</keyword>
<dbReference type="Pfam" id="PF13426">
    <property type="entry name" value="PAS_9"/>
    <property type="match status" value="1"/>
</dbReference>
<dbReference type="SUPFAM" id="SSF55785">
    <property type="entry name" value="PYP-like sensor domain (PAS domain)"/>
    <property type="match status" value="1"/>
</dbReference>
<dbReference type="Gene3D" id="3.30.450.20">
    <property type="entry name" value="PAS domain"/>
    <property type="match status" value="1"/>
</dbReference>
<dbReference type="SMART" id="SM00091">
    <property type="entry name" value="PAS"/>
    <property type="match status" value="1"/>
</dbReference>
<dbReference type="Gene3D" id="3.20.20.450">
    <property type="entry name" value="EAL domain"/>
    <property type="match status" value="1"/>
</dbReference>
<dbReference type="PROSITE" id="PS50883">
    <property type="entry name" value="EAL"/>
    <property type="match status" value="1"/>
</dbReference>
<dbReference type="InterPro" id="IPR000644">
    <property type="entry name" value="CBS_dom"/>
</dbReference>
<evidence type="ECO:0000259" key="3">
    <source>
        <dbReference type="PROSITE" id="PS51371"/>
    </source>
</evidence>
<dbReference type="GO" id="GO:0071111">
    <property type="term" value="F:cyclic-guanylate-specific phosphodiesterase activity"/>
    <property type="evidence" value="ECO:0007669"/>
    <property type="project" value="InterPro"/>
</dbReference>
<feature type="domain" description="CBS" evidence="3">
    <location>
        <begin position="692"/>
        <end position="752"/>
    </location>
</feature>
<dbReference type="CDD" id="cd00130">
    <property type="entry name" value="PAS"/>
    <property type="match status" value="1"/>
</dbReference>
<comment type="caution">
    <text evidence="4">The sequence shown here is derived from an EMBL/GenBank/DDBJ whole genome shotgun (WGS) entry which is preliminary data.</text>
</comment>